<accession>A0A7R9QF62</accession>
<feature type="compositionally biased region" description="Basic residues" evidence="1">
    <location>
        <begin position="247"/>
        <end position="257"/>
    </location>
</feature>
<organism evidence="3">
    <name type="scientific">Oppiella nova</name>
    <dbReference type="NCBI Taxonomy" id="334625"/>
    <lineage>
        <taxon>Eukaryota</taxon>
        <taxon>Metazoa</taxon>
        <taxon>Ecdysozoa</taxon>
        <taxon>Arthropoda</taxon>
        <taxon>Chelicerata</taxon>
        <taxon>Arachnida</taxon>
        <taxon>Acari</taxon>
        <taxon>Acariformes</taxon>
        <taxon>Sarcoptiformes</taxon>
        <taxon>Oribatida</taxon>
        <taxon>Brachypylina</taxon>
        <taxon>Oppioidea</taxon>
        <taxon>Oppiidae</taxon>
        <taxon>Oppiella</taxon>
    </lineage>
</organism>
<dbReference type="InterPro" id="IPR052107">
    <property type="entry name" value="HEAT6"/>
</dbReference>
<dbReference type="Proteomes" id="UP000728032">
    <property type="component" value="Unassembled WGS sequence"/>
</dbReference>
<protein>
    <recommendedName>
        <fullName evidence="2">DUF4042 domain-containing protein</fullName>
    </recommendedName>
</protein>
<evidence type="ECO:0000313" key="4">
    <source>
        <dbReference type="Proteomes" id="UP000728032"/>
    </source>
</evidence>
<proteinExistence type="predicted"/>
<dbReference type="EMBL" id="OC916253">
    <property type="protein sequence ID" value="CAD7643649.1"/>
    <property type="molecule type" value="Genomic_DNA"/>
</dbReference>
<feature type="region of interest" description="Disordered" evidence="1">
    <location>
        <begin position="705"/>
        <end position="735"/>
    </location>
</feature>
<dbReference type="InterPro" id="IPR025283">
    <property type="entry name" value="DUF4042"/>
</dbReference>
<dbReference type="PANTHER" id="PTHR13366">
    <property type="entry name" value="MALARIA ANTIGEN-RELATED"/>
    <property type="match status" value="1"/>
</dbReference>
<keyword evidence="4" id="KW-1185">Reference proteome</keyword>
<feature type="region of interest" description="Disordered" evidence="1">
    <location>
        <begin position="238"/>
        <end position="258"/>
    </location>
</feature>
<dbReference type="OrthoDB" id="66533at2759"/>
<evidence type="ECO:0000259" key="2">
    <source>
        <dbReference type="Pfam" id="PF13251"/>
    </source>
</evidence>
<name>A0A7R9QF62_9ACAR</name>
<feature type="compositionally biased region" description="Acidic residues" evidence="1">
    <location>
        <begin position="668"/>
        <end position="681"/>
    </location>
</feature>
<evidence type="ECO:0000313" key="3">
    <source>
        <dbReference type="EMBL" id="CAD7643649.1"/>
    </source>
</evidence>
<dbReference type="AlphaFoldDB" id="A0A7R9QF62"/>
<feature type="compositionally biased region" description="Basic and acidic residues" evidence="1">
    <location>
        <begin position="724"/>
        <end position="735"/>
    </location>
</feature>
<sequence>MDKTYDEELDQWLRQLKANTSDEEYIRLNYKTLIETIVDRVVTIDVTTNGQLFEHILHQLMITLDYNRRHPSPQRSHCLIGSVDRLLTSQVFIACDSQLLSTDGLNGQNLLMKSVKCLLKDSDCHNYSNESIVRITDKLLKSLDAIRERLSGVDVNNHSVIALNHLILNTIRCIYILINNFKFNVLSLDLNQFCGQLLGQLKCFSFYGIPGYDVSKVKSSALFPSPFAQFNDLMDNGSNERSGSVNKKNRHKKKNKNVIKNEDLDDDSDCVTLRKESSNVKVMTSDSEFSSSDYDSIQAFDGLRIQRSIATKIRLISYESLSTAVNLFDKRVIFGFWSSFLQTSTPGSLLWFITRETSFKVRLSALNFLHKLLTTGNPYVMTLADETSSKSKQLSFTTLSQSLAQIVAEVHNGMNSILFTETNSIVLVQAFKCLSLLVTISPYKKLKTGLLVSLCDKSLPLLTHKDIQIQNSCLALAVKVFELDPFPDEMKAWIETNDGIKAINKIIRFSCDSILSSQSILLCGESLRLLTTILKQKPIIDSLLSRKEVNLSLDLLMSLSLECLEMNIFITNLVNQSLFCKFLFVLGTNLKRTGASDTQNQRSWWTSVLKSKLIDLGLNAIDRVYTTKTLSQRFKRLNEECKENVIPISKGIVKVDTKEETLEKDSMDVSEDSEDKEDESVNEEKRQKLLQVVAKRFKKRRQQIQLTSEPKIFRSYGHQHRHSKQSDPDMSWKSKSTAKLELDLDIDIYMSGDSVQSSDIKSE</sequence>
<evidence type="ECO:0000256" key="1">
    <source>
        <dbReference type="SAM" id="MobiDB-lite"/>
    </source>
</evidence>
<dbReference type="Pfam" id="PF13251">
    <property type="entry name" value="DUF4042"/>
    <property type="match status" value="1"/>
</dbReference>
<dbReference type="EMBL" id="CAJPVJ010001428">
    <property type="protein sequence ID" value="CAG2164694.1"/>
    <property type="molecule type" value="Genomic_DNA"/>
</dbReference>
<gene>
    <name evidence="3" type="ORF">ONB1V03_LOCUS4244</name>
</gene>
<feature type="domain" description="DUF4042" evidence="2">
    <location>
        <begin position="312"/>
        <end position="476"/>
    </location>
</feature>
<dbReference type="PANTHER" id="PTHR13366:SF0">
    <property type="entry name" value="HEAT REPEAT-CONTAINING PROTEIN 6"/>
    <property type="match status" value="1"/>
</dbReference>
<reference evidence="3" key="1">
    <citation type="submission" date="2020-11" db="EMBL/GenBank/DDBJ databases">
        <authorList>
            <person name="Tran Van P."/>
        </authorList>
    </citation>
    <scope>NUCLEOTIDE SEQUENCE</scope>
</reference>
<feature type="region of interest" description="Disordered" evidence="1">
    <location>
        <begin position="663"/>
        <end position="684"/>
    </location>
</feature>